<organism evidence="1 2">
    <name type="scientific">Microvirga tunisiensis</name>
    <dbReference type="NCBI Taxonomy" id="2108360"/>
    <lineage>
        <taxon>Bacteria</taxon>
        <taxon>Pseudomonadati</taxon>
        <taxon>Pseudomonadota</taxon>
        <taxon>Alphaproteobacteria</taxon>
        <taxon>Hyphomicrobiales</taxon>
        <taxon>Methylobacteriaceae</taxon>
        <taxon>Microvirga</taxon>
    </lineage>
</organism>
<accession>A0A5N7MWT7</accession>
<dbReference type="AlphaFoldDB" id="A0A5N7MWT7"/>
<comment type="caution">
    <text evidence="1">The sequence shown here is derived from an EMBL/GenBank/DDBJ whole genome shotgun (WGS) entry which is preliminary data.</text>
</comment>
<keyword evidence="2" id="KW-1185">Reference proteome</keyword>
<name>A0A5N7MWT7_9HYPH</name>
<dbReference type="OrthoDB" id="8018284at2"/>
<reference evidence="1 2" key="1">
    <citation type="journal article" date="2019" name="Syst. Appl. Microbiol.">
        <title>Microvirga tunisiensis sp. nov., a root nodule symbiotic bacterium isolated from Lupinus micranthus and L. luteus grown in Northern Tunisia.</title>
        <authorList>
            <person name="Msaddak A."/>
            <person name="Rejili M."/>
            <person name="Duran D."/>
            <person name="Mars M."/>
            <person name="Palacios J.M."/>
            <person name="Ruiz-Argueso T."/>
            <person name="Rey L."/>
            <person name="Imperial J."/>
        </authorList>
    </citation>
    <scope>NUCLEOTIDE SEQUENCE [LARGE SCALE GENOMIC DNA]</scope>
    <source>
        <strain evidence="1 2">Lmie10</strain>
    </source>
</reference>
<dbReference type="RefSeq" id="WP_152714861.1">
    <property type="nucleotide sequence ID" value="NZ_VOSJ01000219.1"/>
</dbReference>
<evidence type="ECO:0000313" key="1">
    <source>
        <dbReference type="EMBL" id="MPR28526.1"/>
    </source>
</evidence>
<dbReference type="EMBL" id="VOSK01000152">
    <property type="protein sequence ID" value="MPR28526.1"/>
    <property type="molecule type" value="Genomic_DNA"/>
</dbReference>
<dbReference type="Proteomes" id="UP000403266">
    <property type="component" value="Unassembled WGS sequence"/>
</dbReference>
<evidence type="ECO:0000313" key="2">
    <source>
        <dbReference type="Proteomes" id="UP000403266"/>
    </source>
</evidence>
<protein>
    <submittedName>
        <fullName evidence="1">Uncharacterized protein</fullName>
    </submittedName>
</protein>
<proteinExistence type="predicted"/>
<gene>
    <name evidence="1" type="ORF">FS320_26105</name>
</gene>
<sequence>MFKDHIIGRADNPFLILAADLDSRLTPEDRETLRAVAAQAMLDAPTSPTRRKPWIEFEHELYRFRAKRNRNDLEVELIDQPTLTEALKDRGLVHRRDPLTDHDGRHEIRAAAGSLLGRYTPTEAWAKILFQEARPHPTFDASKVTIERHRPSVTQGEVTVTYDGQVINRYGDSIVLLPLGGTVPEGAELLDGWHGHGDAYWIEVARRIIARGIW</sequence>